<sequence>MHMECHCCSGGHDCCVVIGSGDLCQLMRHINTQPPSPASSLLAAMQNENGSLGDGDATGVQDSWSDGILDIVAVLGEGASGMVEVVQDKQTGHWFVCKTIIMHKDLLKQLVCELAFLSGLRHTNMVHFYSMYMSPLNSEVKLMMELCKGKSLATVREQI</sequence>
<comment type="caution">
    <text evidence="1">The sequence shown here is derived from an EMBL/GenBank/DDBJ whole genome shotgun (WGS) entry which is preliminary data.</text>
</comment>
<evidence type="ECO:0000313" key="1">
    <source>
        <dbReference type="EMBL" id="KAI9509930.1"/>
    </source>
</evidence>
<dbReference type="Proteomes" id="UP001207468">
    <property type="component" value="Unassembled WGS sequence"/>
</dbReference>
<keyword evidence="2" id="KW-1185">Reference proteome</keyword>
<gene>
    <name evidence="1" type="ORF">F5148DRAFT_1147904</name>
</gene>
<reference evidence="1" key="1">
    <citation type="submission" date="2021-03" db="EMBL/GenBank/DDBJ databases">
        <title>Evolutionary priming and transition to the ectomycorrhizal habit in an iconic lineage of mushroom-forming fungi: is preadaptation a requirement?</title>
        <authorList>
            <consortium name="DOE Joint Genome Institute"/>
            <person name="Looney B.P."/>
            <person name="Miyauchi S."/>
            <person name="Morin E."/>
            <person name="Drula E."/>
            <person name="Courty P.E."/>
            <person name="Chicoki N."/>
            <person name="Fauchery L."/>
            <person name="Kohler A."/>
            <person name="Kuo A."/>
            <person name="LaButti K."/>
            <person name="Pangilinan J."/>
            <person name="Lipzen A."/>
            <person name="Riley R."/>
            <person name="Andreopoulos W."/>
            <person name="He G."/>
            <person name="Johnson J."/>
            <person name="Barry K.W."/>
            <person name="Grigoriev I.V."/>
            <person name="Nagy L."/>
            <person name="Hibbett D."/>
            <person name="Henrissat B."/>
            <person name="Matheny P.B."/>
            <person name="Labbe J."/>
            <person name="Martin A.F."/>
        </authorList>
    </citation>
    <scope>NUCLEOTIDE SEQUENCE</scope>
    <source>
        <strain evidence="1">BPL698</strain>
    </source>
</reference>
<dbReference type="EMBL" id="JAGFNK010000052">
    <property type="protein sequence ID" value="KAI9509930.1"/>
    <property type="molecule type" value="Genomic_DNA"/>
</dbReference>
<name>A0ACC0UDX1_9AGAM</name>
<organism evidence="1 2">
    <name type="scientific">Russula earlei</name>
    <dbReference type="NCBI Taxonomy" id="71964"/>
    <lineage>
        <taxon>Eukaryota</taxon>
        <taxon>Fungi</taxon>
        <taxon>Dikarya</taxon>
        <taxon>Basidiomycota</taxon>
        <taxon>Agaricomycotina</taxon>
        <taxon>Agaricomycetes</taxon>
        <taxon>Russulales</taxon>
        <taxon>Russulaceae</taxon>
        <taxon>Russula</taxon>
    </lineage>
</organism>
<proteinExistence type="predicted"/>
<evidence type="ECO:0000313" key="2">
    <source>
        <dbReference type="Proteomes" id="UP001207468"/>
    </source>
</evidence>
<accession>A0ACC0UDX1</accession>
<protein>
    <submittedName>
        <fullName evidence="1">Uncharacterized protein</fullName>
    </submittedName>
</protein>